<evidence type="ECO:0000256" key="3">
    <source>
        <dbReference type="ARBA" id="ARBA00022574"/>
    </source>
</evidence>
<evidence type="ECO:0000256" key="4">
    <source>
        <dbReference type="ARBA" id="ARBA00022737"/>
    </source>
</evidence>
<proteinExistence type="predicted"/>
<dbReference type="Proteomes" id="UP000747542">
    <property type="component" value="Unassembled WGS sequence"/>
</dbReference>
<evidence type="ECO:0000256" key="1">
    <source>
        <dbReference type="ARBA" id="ARBA00004496"/>
    </source>
</evidence>
<reference evidence="6" key="1">
    <citation type="journal article" date="2021" name="Sci. Adv.">
        <title>The American lobster genome reveals insights on longevity, neural, and immune adaptations.</title>
        <authorList>
            <person name="Polinski J.M."/>
            <person name="Zimin A.V."/>
            <person name="Clark K.F."/>
            <person name="Kohn A.B."/>
            <person name="Sadowski N."/>
            <person name="Timp W."/>
            <person name="Ptitsyn A."/>
            <person name="Khanna P."/>
            <person name="Romanova D.Y."/>
            <person name="Williams P."/>
            <person name="Greenwood S.J."/>
            <person name="Moroz L.L."/>
            <person name="Walt D.R."/>
            <person name="Bodnar A.G."/>
        </authorList>
    </citation>
    <scope>NUCLEOTIDE SEQUENCE</scope>
    <source>
        <strain evidence="6">GMGI-L3</strain>
    </source>
</reference>
<dbReference type="SUPFAM" id="SSF50978">
    <property type="entry name" value="WD40 repeat-like"/>
    <property type="match status" value="1"/>
</dbReference>
<dbReference type="Gene3D" id="2.130.10.10">
    <property type="entry name" value="YVTN repeat-like/Quinoprotein amine dehydrogenase"/>
    <property type="match status" value="1"/>
</dbReference>
<dbReference type="AlphaFoldDB" id="A0A8J5JNV1"/>
<evidence type="ECO:0000256" key="5">
    <source>
        <dbReference type="PROSITE-ProRule" id="PRU00221"/>
    </source>
</evidence>
<keyword evidence="3 5" id="KW-0853">WD repeat</keyword>
<evidence type="ECO:0000313" key="6">
    <source>
        <dbReference type="EMBL" id="KAG7156489.1"/>
    </source>
</evidence>
<dbReference type="PANTHER" id="PTHR12442:SF22">
    <property type="entry name" value="CYTOPLASMIC DYNEIN 1 INTERMEDIATE CHAIN-RELATED"/>
    <property type="match status" value="1"/>
</dbReference>
<keyword evidence="4" id="KW-0677">Repeat</keyword>
<feature type="repeat" description="WD" evidence="5">
    <location>
        <begin position="246"/>
        <end position="293"/>
    </location>
</feature>
<organism evidence="6 7">
    <name type="scientific">Homarus americanus</name>
    <name type="common">American lobster</name>
    <dbReference type="NCBI Taxonomy" id="6706"/>
    <lineage>
        <taxon>Eukaryota</taxon>
        <taxon>Metazoa</taxon>
        <taxon>Ecdysozoa</taxon>
        <taxon>Arthropoda</taxon>
        <taxon>Crustacea</taxon>
        <taxon>Multicrustacea</taxon>
        <taxon>Malacostraca</taxon>
        <taxon>Eumalacostraca</taxon>
        <taxon>Eucarida</taxon>
        <taxon>Decapoda</taxon>
        <taxon>Pleocyemata</taxon>
        <taxon>Astacidea</taxon>
        <taxon>Nephropoidea</taxon>
        <taxon>Nephropidae</taxon>
        <taxon>Homarus</taxon>
    </lineage>
</organism>
<comment type="caution">
    <text evidence="6">The sequence shown here is derived from an EMBL/GenBank/DDBJ whole genome shotgun (WGS) entry which is preliminary data.</text>
</comment>
<evidence type="ECO:0000313" key="7">
    <source>
        <dbReference type="Proteomes" id="UP000747542"/>
    </source>
</evidence>
<dbReference type="GO" id="GO:0005868">
    <property type="term" value="C:cytoplasmic dynein complex"/>
    <property type="evidence" value="ECO:0007669"/>
    <property type="project" value="TreeGrafter"/>
</dbReference>
<sequence length="304" mass="34129">MLNTPPIYRGDHNHHLPLGLLPTGMPTLSDEEKQMLMMTEEFHSFFDRSTRVMERALAEDTNIFVDYSHDYEEDATITVRTLHMTLMVLHWSGIPNLKRTLQNISSIAGLLSCLPLLPDFTKTSSLEKHIQDRLFCGITGARREQQYRGVPSQLQLTHLLHESCWDTERSQLNKSVSTDGKMCSWSLEMLSQPQESMELQHKQSRAVAVTCMAFPHGDFTNFIVGSEEGAVFTACHHGRKAGIDAYEGHQGPVTGMSTHSTPGLIDFSHLFLTSSIDWTVKLWSVKVSVSADTDAVHPVLFGMV</sequence>
<dbReference type="InterPro" id="IPR036322">
    <property type="entry name" value="WD40_repeat_dom_sf"/>
</dbReference>
<evidence type="ECO:0000256" key="2">
    <source>
        <dbReference type="ARBA" id="ARBA00022490"/>
    </source>
</evidence>
<dbReference type="EMBL" id="JAHLQT010039062">
    <property type="protein sequence ID" value="KAG7156489.1"/>
    <property type="molecule type" value="Genomic_DNA"/>
</dbReference>
<keyword evidence="7" id="KW-1185">Reference proteome</keyword>
<protein>
    <submittedName>
        <fullName evidence="6">Cytoplasmic dynein 1 intermediate chain 2-like 1</fullName>
    </submittedName>
</protein>
<dbReference type="GO" id="GO:0045504">
    <property type="term" value="F:dynein heavy chain binding"/>
    <property type="evidence" value="ECO:0007669"/>
    <property type="project" value="TreeGrafter"/>
</dbReference>
<accession>A0A8J5JNV1</accession>
<keyword evidence="2" id="KW-0963">Cytoplasm</keyword>
<dbReference type="PANTHER" id="PTHR12442">
    <property type="entry name" value="DYNEIN INTERMEDIATE CHAIN"/>
    <property type="match status" value="1"/>
</dbReference>
<dbReference type="InterPro" id="IPR001680">
    <property type="entry name" value="WD40_rpt"/>
</dbReference>
<dbReference type="InterPro" id="IPR015943">
    <property type="entry name" value="WD40/YVTN_repeat-like_dom_sf"/>
</dbReference>
<name>A0A8J5JNV1_HOMAM</name>
<dbReference type="GO" id="GO:0010970">
    <property type="term" value="P:transport along microtubule"/>
    <property type="evidence" value="ECO:0007669"/>
    <property type="project" value="TreeGrafter"/>
</dbReference>
<dbReference type="GO" id="GO:0045503">
    <property type="term" value="F:dynein light chain binding"/>
    <property type="evidence" value="ECO:0007669"/>
    <property type="project" value="TreeGrafter"/>
</dbReference>
<dbReference type="PROSITE" id="PS50082">
    <property type="entry name" value="WD_REPEATS_2"/>
    <property type="match status" value="1"/>
</dbReference>
<gene>
    <name evidence="6" type="primary">DYNC1I2-L1</name>
    <name evidence="6" type="ORF">Hamer_G006450</name>
</gene>
<dbReference type="GO" id="GO:0005737">
    <property type="term" value="C:cytoplasm"/>
    <property type="evidence" value="ECO:0007669"/>
    <property type="project" value="UniProtKB-SubCell"/>
</dbReference>
<comment type="subcellular location">
    <subcellularLocation>
        <location evidence="1">Cytoplasm</location>
    </subcellularLocation>
</comment>
<dbReference type="InterPro" id="IPR050687">
    <property type="entry name" value="Dynein_IC"/>
</dbReference>